<dbReference type="OrthoDB" id="10018508at2759"/>
<dbReference type="AlphaFoldDB" id="A0A814U2T0"/>
<comment type="caution">
    <text evidence="2">The sequence shown here is derived from an EMBL/GenBank/DDBJ whole genome shotgun (WGS) entry which is preliminary data.</text>
</comment>
<dbReference type="EMBL" id="CAJNON010000287">
    <property type="protein sequence ID" value="CAF1170149.1"/>
    <property type="molecule type" value="Genomic_DNA"/>
</dbReference>
<keyword evidence="1" id="KW-0812">Transmembrane</keyword>
<evidence type="ECO:0000313" key="4">
    <source>
        <dbReference type="Proteomes" id="UP000663891"/>
    </source>
</evidence>
<dbReference type="EMBL" id="CAJOAY010000261">
    <property type="protein sequence ID" value="CAF3607733.1"/>
    <property type="molecule type" value="Genomic_DNA"/>
</dbReference>
<dbReference type="Proteomes" id="UP000663881">
    <property type="component" value="Unassembled WGS sequence"/>
</dbReference>
<evidence type="ECO:0000313" key="2">
    <source>
        <dbReference type="EMBL" id="CAF1170149.1"/>
    </source>
</evidence>
<keyword evidence="1" id="KW-1133">Transmembrane helix</keyword>
<feature type="transmembrane region" description="Helical" evidence="1">
    <location>
        <begin position="140"/>
        <end position="164"/>
    </location>
</feature>
<protein>
    <submittedName>
        <fullName evidence="2">Uncharacterized protein</fullName>
    </submittedName>
</protein>
<organism evidence="2 4">
    <name type="scientific">Adineta steineri</name>
    <dbReference type="NCBI Taxonomy" id="433720"/>
    <lineage>
        <taxon>Eukaryota</taxon>
        <taxon>Metazoa</taxon>
        <taxon>Spiralia</taxon>
        <taxon>Gnathifera</taxon>
        <taxon>Rotifera</taxon>
        <taxon>Eurotatoria</taxon>
        <taxon>Bdelloidea</taxon>
        <taxon>Adinetida</taxon>
        <taxon>Adinetidae</taxon>
        <taxon>Adineta</taxon>
    </lineage>
</organism>
<proteinExistence type="predicted"/>
<dbReference type="Proteomes" id="UP000663891">
    <property type="component" value="Unassembled WGS sequence"/>
</dbReference>
<gene>
    <name evidence="3" type="ORF">OKA104_LOCUS6956</name>
    <name evidence="2" type="ORF">VCS650_LOCUS23872</name>
</gene>
<name>A0A814U2T0_9BILA</name>
<keyword evidence="1" id="KW-0472">Membrane</keyword>
<accession>A0A814U2T0</accession>
<evidence type="ECO:0000313" key="3">
    <source>
        <dbReference type="EMBL" id="CAF3607733.1"/>
    </source>
</evidence>
<evidence type="ECO:0000256" key="1">
    <source>
        <dbReference type="SAM" id="Phobius"/>
    </source>
</evidence>
<reference evidence="2" key="1">
    <citation type="submission" date="2021-02" db="EMBL/GenBank/DDBJ databases">
        <authorList>
            <person name="Nowell W R."/>
        </authorList>
    </citation>
    <scope>NUCLEOTIDE SEQUENCE</scope>
</reference>
<sequence>MNNTHIHHHLWPYAVHGSITLIVENTTTEDFEKNIYRTLRQSIAKIIRKFCSIYRHTCLSNDTDAVRADHVIIQSYEEQLDDRRLYVAVFIKDPYRQDIALTNDQFLLALKRHRQQLYQDIKHHINLPTTFFEQTSLDPIWLYGVCLLALLVLVVVILMLITILSKRTIKTNNIDETIQLNKSNQQTRSENNRLLISPPIRLAMEEDETNSSSYYNETDISQTSTSTVAANLPSSSCLLYSSPRTSYFNSAIETAIKHHLHDDEPIPFIDDNLSITHSRKSSACWSDRTSLSSRFGLAWKLNLIRTNSQLQPTTLSNETGGGGGGGIKRFSYRTMRCTMSPTQQLQFHDEL</sequence>